<reference evidence="1 2" key="1">
    <citation type="submission" date="2016-10" db="EMBL/GenBank/DDBJ databases">
        <authorList>
            <person name="Varghese N."/>
            <person name="Submissions S."/>
        </authorList>
    </citation>
    <scope>NUCLEOTIDE SEQUENCE [LARGE SCALE GENOMIC DNA]</scope>
    <source>
        <strain evidence="1 2">DSM 18327</strain>
    </source>
</reference>
<dbReference type="Proteomes" id="UP000199665">
    <property type="component" value="Unassembled WGS sequence"/>
</dbReference>
<proteinExistence type="predicted"/>
<evidence type="ECO:0000313" key="1">
    <source>
        <dbReference type="EMBL" id="SEB99755.1"/>
    </source>
</evidence>
<dbReference type="RefSeq" id="WP_090463424.1">
    <property type="nucleotide sequence ID" value="NZ_FNRV01000001.1"/>
</dbReference>
<sequence>MAKFSLAVKPTFKAKIQMPVHGGESVELEFEFKHRTRDQLAAWGKTMAKMTDLEMLEDILVGWNIEDPFNRESLELLIQNFYGAPMVLLVAYHDELKQARQKN</sequence>
<accession>A0ABY0XRQ4</accession>
<protein>
    <submittedName>
        <fullName evidence="1">Phage tail assembly chaperone</fullName>
    </submittedName>
</protein>
<name>A0ABY0XRQ4_9PSED</name>
<organism evidence="1 2">
    <name type="scientific">Pseudomonas mohnii</name>
    <dbReference type="NCBI Taxonomy" id="395600"/>
    <lineage>
        <taxon>Bacteria</taxon>
        <taxon>Pseudomonadati</taxon>
        <taxon>Pseudomonadota</taxon>
        <taxon>Gammaproteobacteria</taxon>
        <taxon>Pseudomonadales</taxon>
        <taxon>Pseudomonadaceae</taxon>
        <taxon>Pseudomonas</taxon>
    </lineage>
</organism>
<dbReference type="Pfam" id="PF08748">
    <property type="entry name" value="Phage_TAC_4"/>
    <property type="match status" value="1"/>
</dbReference>
<dbReference type="EMBL" id="FNRV01000001">
    <property type="protein sequence ID" value="SEB99755.1"/>
    <property type="molecule type" value="Genomic_DNA"/>
</dbReference>
<dbReference type="InterPro" id="IPR014859">
    <property type="entry name" value="Phage_TAC_4"/>
</dbReference>
<keyword evidence="2" id="KW-1185">Reference proteome</keyword>
<evidence type="ECO:0000313" key="2">
    <source>
        <dbReference type="Proteomes" id="UP000199665"/>
    </source>
</evidence>
<comment type="caution">
    <text evidence="1">The sequence shown here is derived from an EMBL/GenBank/DDBJ whole genome shotgun (WGS) entry which is preliminary data.</text>
</comment>
<gene>
    <name evidence="1" type="ORF">SAMN05216205_1193</name>
</gene>